<keyword evidence="2" id="KW-0472">Membrane</keyword>
<keyword evidence="2" id="KW-0812">Transmembrane</keyword>
<dbReference type="EMBL" id="BRYA01000689">
    <property type="protein sequence ID" value="GMI29857.1"/>
    <property type="molecule type" value="Genomic_DNA"/>
</dbReference>
<evidence type="ECO:0008006" key="5">
    <source>
        <dbReference type="Google" id="ProtNLM"/>
    </source>
</evidence>
<dbReference type="OrthoDB" id="191831at2759"/>
<evidence type="ECO:0000313" key="4">
    <source>
        <dbReference type="Proteomes" id="UP001165065"/>
    </source>
</evidence>
<feature type="transmembrane region" description="Helical" evidence="2">
    <location>
        <begin position="55"/>
        <end position="75"/>
    </location>
</feature>
<evidence type="ECO:0000256" key="1">
    <source>
        <dbReference type="SAM" id="MobiDB-lite"/>
    </source>
</evidence>
<evidence type="ECO:0000313" key="3">
    <source>
        <dbReference type="EMBL" id="GMI29857.1"/>
    </source>
</evidence>
<proteinExistence type="predicted"/>
<name>A0A9W7G1S8_9STRA</name>
<comment type="caution">
    <text evidence="3">The sequence shown here is derived from an EMBL/GenBank/DDBJ whole genome shotgun (WGS) entry which is preliminary data.</text>
</comment>
<accession>A0A9W7G1S8</accession>
<dbReference type="AlphaFoldDB" id="A0A9W7G1S8"/>
<dbReference type="Proteomes" id="UP001165065">
    <property type="component" value="Unassembled WGS sequence"/>
</dbReference>
<feature type="region of interest" description="Disordered" evidence="1">
    <location>
        <begin position="173"/>
        <end position="204"/>
    </location>
</feature>
<feature type="compositionally biased region" description="Low complexity" evidence="1">
    <location>
        <begin position="188"/>
        <end position="204"/>
    </location>
</feature>
<sequence>MLPPPPPNAAPPPPPSVDYFKLYIIRGITWFCALVMFAVIASIDYNGVSKNDGQKFAITMGVLVWLYNTILLANYIGANYAHHEIMPVDMVESRFAKPIDFFLLFMFYTATICISEDSSTTCKYTSENPCSKLSAGATFGWFASIAILLTIFYREPEAFKRLVKGMKNESYNDIDGPTVTGPTGSIGGAPAQGTGQPQQKVVDL</sequence>
<gene>
    <name evidence="3" type="ORF">TrCOL_g12891</name>
</gene>
<feature type="transmembrane region" description="Helical" evidence="2">
    <location>
        <begin position="95"/>
        <end position="114"/>
    </location>
</feature>
<organism evidence="3 4">
    <name type="scientific">Triparma columacea</name>
    <dbReference type="NCBI Taxonomy" id="722753"/>
    <lineage>
        <taxon>Eukaryota</taxon>
        <taxon>Sar</taxon>
        <taxon>Stramenopiles</taxon>
        <taxon>Ochrophyta</taxon>
        <taxon>Bolidophyceae</taxon>
        <taxon>Parmales</taxon>
        <taxon>Triparmaceae</taxon>
        <taxon>Triparma</taxon>
    </lineage>
</organism>
<keyword evidence="4" id="KW-1185">Reference proteome</keyword>
<feature type="transmembrane region" description="Helical" evidence="2">
    <location>
        <begin position="20"/>
        <end position="43"/>
    </location>
</feature>
<feature type="transmembrane region" description="Helical" evidence="2">
    <location>
        <begin position="135"/>
        <end position="153"/>
    </location>
</feature>
<evidence type="ECO:0000256" key="2">
    <source>
        <dbReference type="SAM" id="Phobius"/>
    </source>
</evidence>
<reference evidence="4" key="1">
    <citation type="journal article" date="2023" name="Commun. Biol.">
        <title>Genome analysis of Parmales, the sister group of diatoms, reveals the evolutionary specialization of diatoms from phago-mixotrophs to photoautotrophs.</title>
        <authorList>
            <person name="Ban H."/>
            <person name="Sato S."/>
            <person name="Yoshikawa S."/>
            <person name="Yamada K."/>
            <person name="Nakamura Y."/>
            <person name="Ichinomiya M."/>
            <person name="Sato N."/>
            <person name="Blanc-Mathieu R."/>
            <person name="Endo H."/>
            <person name="Kuwata A."/>
            <person name="Ogata H."/>
        </authorList>
    </citation>
    <scope>NUCLEOTIDE SEQUENCE [LARGE SCALE GENOMIC DNA]</scope>
</reference>
<protein>
    <recommendedName>
        <fullName evidence="5">MARVEL domain-containing protein</fullName>
    </recommendedName>
</protein>
<keyword evidence="2" id="KW-1133">Transmembrane helix</keyword>